<dbReference type="SUPFAM" id="SSF53335">
    <property type="entry name" value="S-adenosyl-L-methionine-dependent methyltransferases"/>
    <property type="match status" value="1"/>
</dbReference>
<keyword evidence="3" id="KW-1185">Reference proteome</keyword>
<name>A0A2T0XCA7_9BURK</name>
<dbReference type="GO" id="GO:0008757">
    <property type="term" value="F:S-adenosylmethionine-dependent methyltransferase activity"/>
    <property type="evidence" value="ECO:0007669"/>
    <property type="project" value="InterPro"/>
</dbReference>
<dbReference type="Proteomes" id="UP000238308">
    <property type="component" value="Unassembled WGS sequence"/>
</dbReference>
<organism evidence="2 3">
    <name type="scientific">Jezberella montanilacus</name>
    <dbReference type="NCBI Taxonomy" id="323426"/>
    <lineage>
        <taxon>Bacteria</taxon>
        <taxon>Pseudomonadati</taxon>
        <taxon>Pseudomonadota</taxon>
        <taxon>Betaproteobacteria</taxon>
        <taxon>Burkholderiales</taxon>
        <taxon>Alcaligenaceae</taxon>
        <taxon>Jezberella</taxon>
    </lineage>
</organism>
<feature type="domain" description="Methyltransferase type 11" evidence="1">
    <location>
        <begin position="59"/>
        <end position="158"/>
    </location>
</feature>
<dbReference type="EMBL" id="PVTV01000017">
    <property type="protein sequence ID" value="PRY96567.1"/>
    <property type="molecule type" value="Genomic_DNA"/>
</dbReference>
<reference evidence="2 3" key="1">
    <citation type="submission" date="2018-03" db="EMBL/GenBank/DDBJ databases">
        <title>Genomic Encyclopedia of Type Strains, Phase III (KMG-III): the genomes of soil and plant-associated and newly described type strains.</title>
        <authorList>
            <person name="Whitman W."/>
        </authorList>
    </citation>
    <scope>NUCLEOTIDE SEQUENCE [LARGE SCALE GENOMIC DNA]</scope>
    <source>
        <strain evidence="2 3">MWH-P2sevCIIIb</strain>
    </source>
</reference>
<dbReference type="PANTHER" id="PTHR43861:SF6">
    <property type="entry name" value="METHYLTRANSFERASE TYPE 11"/>
    <property type="match status" value="1"/>
</dbReference>
<keyword evidence="2" id="KW-0489">Methyltransferase</keyword>
<dbReference type="Pfam" id="PF08241">
    <property type="entry name" value="Methyltransf_11"/>
    <property type="match status" value="1"/>
</dbReference>
<evidence type="ECO:0000313" key="2">
    <source>
        <dbReference type="EMBL" id="PRY96567.1"/>
    </source>
</evidence>
<comment type="caution">
    <text evidence="2">The sequence shown here is derived from an EMBL/GenBank/DDBJ whole genome shotgun (WGS) entry which is preliminary data.</text>
</comment>
<accession>A0A2T0XCA7</accession>
<dbReference type="PANTHER" id="PTHR43861">
    <property type="entry name" value="TRANS-ACONITATE 2-METHYLTRANSFERASE-RELATED"/>
    <property type="match status" value="1"/>
</dbReference>
<dbReference type="OrthoDB" id="334416at2"/>
<evidence type="ECO:0000259" key="1">
    <source>
        <dbReference type="Pfam" id="PF08241"/>
    </source>
</evidence>
<dbReference type="InterPro" id="IPR013216">
    <property type="entry name" value="Methyltransf_11"/>
</dbReference>
<proteinExistence type="predicted"/>
<dbReference type="Gene3D" id="3.40.50.150">
    <property type="entry name" value="Vaccinia Virus protein VP39"/>
    <property type="match status" value="1"/>
</dbReference>
<sequence>MSTVEPQYNHCIEVERQFGRAKFGLMSNQVWVDDPKRLLFVLSRYKFVSKMLSGVNSALEIGCADAFGTRLVRQVVPNVLATDIDPIFIQDCIDRIQPNDKWNVSYAVHDIVEKPVYQSDKFDAAFSLDVFEHIDPSNERRYIENLIKSIKPDGMVIIGCPSLESQKYASPGSLEGHVNCKNGEDLKKLYQEYFNSVLLFSMNDEVVHTGFLKMANYLFVVCCGVKNV</sequence>
<evidence type="ECO:0000313" key="3">
    <source>
        <dbReference type="Proteomes" id="UP000238308"/>
    </source>
</evidence>
<dbReference type="AlphaFoldDB" id="A0A2T0XCA7"/>
<protein>
    <submittedName>
        <fullName evidence="2">Methyltransferase family protein</fullName>
    </submittedName>
</protein>
<dbReference type="RefSeq" id="WP_106228628.1">
    <property type="nucleotide sequence ID" value="NZ_PVTV01000017.1"/>
</dbReference>
<dbReference type="GO" id="GO:0032259">
    <property type="term" value="P:methylation"/>
    <property type="evidence" value="ECO:0007669"/>
    <property type="project" value="UniProtKB-KW"/>
</dbReference>
<keyword evidence="2" id="KW-0808">Transferase</keyword>
<gene>
    <name evidence="2" type="ORF">BCM14_2808</name>
</gene>
<dbReference type="InterPro" id="IPR029063">
    <property type="entry name" value="SAM-dependent_MTases_sf"/>
</dbReference>
<dbReference type="CDD" id="cd02440">
    <property type="entry name" value="AdoMet_MTases"/>
    <property type="match status" value="1"/>
</dbReference>